<dbReference type="NCBIfam" id="TIGR00977">
    <property type="entry name" value="citramal_synth"/>
    <property type="match status" value="1"/>
</dbReference>
<keyword evidence="11" id="KW-0012">Acyltransferase</keyword>
<dbReference type="InterPro" id="IPR013709">
    <property type="entry name" value="2-isopropylmalate_synth_dimer"/>
</dbReference>
<evidence type="ECO:0000256" key="5">
    <source>
        <dbReference type="ARBA" id="ARBA00022679"/>
    </source>
</evidence>
<dbReference type="Gene3D" id="3.30.160.270">
    <property type="match status" value="1"/>
</dbReference>
<dbReference type="PROSITE" id="PS50991">
    <property type="entry name" value="PYR_CT"/>
    <property type="match status" value="1"/>
</dbReference>
<evidence type="ECO:0000256" key="4">
    <source>
        <dbReference type="ARBA" id="ARBA00022624"/>
    </source>
</evidence>
<dbReference type="SMART" id="SM00917">
    <property type="entry name" value="LeuA_dimer"/>
    <property type="match status" value="1"/>
</dbReference>
<dbReference type="GO" id="GO:0009098">
    <property type="term" value="P:L-leucine biosynthetic process"/>
    <property type="evidence" value="ECO:0007669"/>
    <property type="project" value="InterPro"/>
</dbReference>
<evidence type="ECO:0000256" key="7">
    <source>
        <dbReference type="ARBA" id="ARBA00048263"/>
    </source>
</evidence>
<dbReference type="Gene3D" id="1.10.238.260">
    <property type="match status" value="1"/>
</dbReference>
<dbReference type="PROSITE" id="PS00815">
    <property type="entry name" value="AIPM_HOMOCIT_SYNTH_1"/>
    <property type="match status" value="1"/>
</dbReference>
<dbReference type="Pfam" id="PF08502">
    <property type="entry name" value="LeuA_dimer"/>
    <property type="match status" value="1"/>
</dbReference>
<proteinExistence type="inferred from homology"/>
<dbReference type="InterPro" id="IPR005675">
    <property type="entry name" value="Citramal_synthase"/>
</dbReference>
<dbReference type="GO" id="GO:0043714">
    <property type="term" value="F:(R)-citramalate synthase activity"/>
    <property type="evidence" value="ECO:0007669"/>
    <property type="project" value="UniProtKB-UniRule"/>
</dbReference>
<keyword evidence="4" id="KW-0412">Isoleucine biosynthesis</keyword>
<dbReference type="Gene3D" id="3.20.20.70">
    <property type="entry name" value="Aldolase class I"/>
    <property type="match status" value="1"/>
</dbReference>
<gene>
    <name evidence="11" type="ORF">PITCH_A240019</name>
</gene>
<dbReference type="CDD" id="cd07941">
    <property type="entry name" value="DRE_TIM_LeuA3"/>
    <property type="match status" value="1"/>
</dbReference>
<dbReference type="PANTHER" id="PTHR43538">
    <property type="entry name" value="ALPHA-IPM SYNTHASE/HOMOCITRATE SYNTHASE"/>
    <property type="match status" value="1"/>
</dbReference>
<keyword evidence="6" id="KW-0100">Branched-chain amino acid biosynthesis</keyword>
<evidence type="ECO:0000256" key="6">
    <source>
        <dbReference type="ARBA" id="ARBA00023304"/>
    </source>
</evidence>
<dbReference type="InterPro" id="IPR000891">
    <property type="entry name" value="PYR_CT"/>
</dbReference>
<evidence type="ECO:0000256" key="3">
    <source>
        <dbReference type="ARBA" id="ARBA00022605"/>
    </source>
</evidence>
<comment type="catalytic activity">
    <reaction evidence="7">
        <text>pyruvate + acetyl-CoA + H2O = (3R)-citramalate + CoA + H(+)</text>
        <dbReference type="Rhea" id="RHEA:19045"/>
        <dbReference type="ChEBI" id="CHEBI:15361"/>
        <dbReference type="ChEBI" id="CHEBI:15377"/>
        <dbReference type="ChEBI" id="CHEBI:15378"/>
        <dbReference type="ChEBI" id="CHEBI:30934"/>
        <dbReference type="ChEBI" id="CHEBI:57287"/>
        <dbReference type="ChEBI" id="CHEBI:57288"/>
        <dbReference type="EC" id="2.3.3.21"/>
    </reaction>
</comment>
<evidence type="ECO:0000256" key="9">
    <source>
        <dbReference type="RuleBase" id="RU003523"/>
    </source>
</evidence>
<keyword evidence="5 9" id="KW-0808">Transferase</keyword>
<evidence type="ECO:0000256" key="8">
    <source>
        <dbReference type="NCBIfam" id="TIGR00977"/>
    </source>
</evidence>
<dbReference type="EMBL" id="OJIN01000157">
    <property type="protein sequence ID" value="SPD74548.1"/>
    <property type="molecule type" value="Genomic_DNA"/>
</dbReference>
<dbReference type="InterPro" id="IPR013785">
    <property type="entry name" value="Aldolase_TIM"/>
</dbReference>
<dbReference type="InterPro" id="IPR002034">
    <property type="entry name" value="AIPM/Hcit_synth_CS"/>
</dbReference>
<evidence type="ECO:0000313" key="11">
    <source>
        <dbReference type="EMBL" id="SPD74548.1"/>
    </source>
</evidence>
<name>A0A445MYJ6_9BACT</name>
<reference evidence="11" key="1">
    <citation type="submission" date="2018-01" db="EMBL/GenBank/DDBJ databases">
        <authorList>
            <person name="Regsiter A."/>
            <person name="William W."/>
        </authorList>
    </citation>
    <scope>NUCLEOTIDE SEQUENCE</scope>
    <source>
        <strain evidence="11">TRIP AH-1</strain>
    </source>
</reference>
<dbReference type="SUPFAM" id="SSF110921">
    <property type="entry name" value="2-isopropylmalate synthase LeuA, allosteric (dimerisation) domain"/>
    <property type="match status" value="1"/>
</dbReference>
<comment type="pathway">
    <text evidence="1">Amino-acid biosynthesis; L-isoleucine biosynthesis; 2-oxobutanoate from pyruvate: step 1/3.</text>
</comment>
<protein>
    <recommendedName>
        <fullName evidence="8">Citramalate synthase</fullName>
        <ecNumber evidence="8">2.3.3.21</ecNumber>
    </recommendedName>
</protein>
<sequence length="521" mass="56977">MSRKIILYDTTLRDGTQGEHVNLSAEDKLRIAAKLEDFGIDYIEGGWPGSNPKDARFFELAGKASFKSSRITAFSSTRRPGIRPEDDQNIKALLKTEVETLAIFGKSWDLHALEILGVSLEENLEMIADSIAYLKKEGRKVIFDAEHFFDGYKNNPAYALKTLNAAINSGVDTVVLCDTNGGSMPHEVTSIIKDVMPHVGVLVGIHAHNDCGLALANSLAAVKAGAGMVQGTINGYGERCGNADLISVMGNLQLKMGYQCVSSEALKHLTELSLFVSELANVPPFNQRPFVGKSAFAHKAGVHVSAITKNPAAYEHVVPELVGNRRRVLVSELSGKSNIEYKSREMGIRLGADGVDSQKIVEEIKRLEDQGYQFDAAEGSLELLIKKVLGQFEEPFTLESFRVTIEKDRAGESTSHATIKITVGNDQEITAAEGDGPVNALDNALRKALTKFYPHINEMALVDFKVRVIDGSEATAAKVRVQIESRDEREIWTTIGVSKDIIEASWQALADSVQYRLIKGD</sequence>
<dbReference type="SUPFAM" id="SSF51569">
    <property type="entry name" value="Aldolase"/>
    <property type="match status" value="1"/>
</dbReference>
<dbReference type="AlphaFoldDB" id="A0A445MYJ6"/>
<accession>A0A445MYJ6</accession>
<dbReference type="InterPro" id="IPR036230">
    <property type="entry name" value="LeuA_allosteric_dom_sf"/>
</dbReference>
<comment type="similarity">
    <text evidence="2 9">Belongs to the alpha-IPM synthase/homocitrate synthase family.</text>
</comment>
<dbReference type="EC" id="2.3.3.21" evidence="8"/>
<dbReference type="Pfam" id="PF00682">
    <property type="entry name" value="HMGL-like"/>
    <property type="match status" value="1"/>
</dbReference>
<dbReference type="UniPathway" id="UPA00047">
    <property type="reaction ID" value="UER00066"/>
</dbReference>
<feature type="domain" description="Pyruvate carboxyltransferase" evidence="10">
    <location>
        <begin position="5"/>
        <end position="267"/>
    </location>
</feature>
<dbReference type="InterPro" id="IPR054691">
    <property type="entry name" value="LeuA/HCS_post-cat"/>
</dbReference>
<dbReference type="PANTHER" id="PTHR43538:SF1">
    <property type="entry name" value="(R)-CITRAMALATE SYNTHASE"/>
    <property type="match status" value="1"/>
</dbReference>
<evidence type="ECO:0000259" key="10">
    <source>
        <dbReference type="PROSITE" id="PS50991"/>
    </source>
</evidence>
<evidence type="ECO:0000256" key="2">
    <source>
        <dbReference type="ARBA" id="ARBA00006154"/>
    </source>
</evidence>
<keyword evidence="3" id="KW-0028">Amino-acid biosynthesis</keyword>
<dbReference type="GO" id="GO:0009097">
    <property type="term" value="P:isoleucine biosynthetic process"/>
    <property type="evidence" value="ECO:0007669"/>
    <property type="project" value="UniProtKB-UniRule"/>
</dbReference>
<dbReference type="Pfam" id="PF22617">
    <property type="entry name" value="HCS_D2"/>
    <property type="match status" value="1"/>
</dbReference>
<dbReference type="PROSITE" id="PS00816">
    <property type="entry name" value="AIPM_HOMOCIT_SYNTH_2"/>
    <property type="match status" value="1"/>
</dbReference>
<dbReference type="GO" id="GO:0003852">
    <property type="term" value="F:2-isopropylmalate synthase activity"/>
    <property type="evidence" value="ECO:0007669"/>
    <property type="project" value="InterPro"/>
</dbReference>
<evidence type="ECO:0000256" key="1">
    <source>
        <dbReference type="ARBA" id="ARBA00004743"/>
    </source>
</evidence>
<organism evidence="11">
    <name type="scientific">uncultured Desulfobacterium sp</name>
    <dbReference type="NCBI Taxonomy" id="201089"/>
    <lineage>
        <taxon>Bacteria</taxon>
        <taxon>Pseudomonadati</taxon>
        <taxon>Thermodesulfobacteriota</taxon>
        <taxon>Desulfobacteria</taxon>
        <taxon>Desulfobacterales</taxon>
        <taxon>Desulfobacteriaceae</taxon>
        <taxon>Desulfobacterium</taxon>
        <taxon>environmental samples</taxon>
    </lineage>
</organism>